<accession>A0A4S8IJB9</accession>
<gene>
    <name evidence="2" type="ORF">C4D60_Mb09t26870</name>
</gene>
<dbReference type="Proteomes" id="UP000317650">
    <property type="component" value="Chromosome 9"/>
</dbReference>
<evidence type="ECO:0000313" key="2">
    <source>
        <dbReference type="EMBL" id="THU48497.1"/>
    </source>
</evidence>
<comment type="caution">
    <text evidence="2">The sequence shown here is derived from an EMBL/GenBank/DDBJ whole genome shotgun (WGS) entry which is preliminary data.</text>
</comment>
<evidence type="ECO:0000256" key="1">
    <source>
        <dbReference type="SAM" id="MobiDB-lite"/>
    </source>
</evidence>
<dbReference type="AlphaFoldDB" id="A0A4S8IJB9"/>
<keyword evidence="3" id="KW-1185">Reference proteome</keyword>
<feature type="compositionally biased region" description="Gly residues" evidence="1">
    <location>
        <begin position="7"/>
        <end position="24"/>
    </location>
</feature>
<protein>
    <submittedName>
        <fullName evidence="2">Uncharacterized protein</fullName>
    </submittedName>
</protein>
<evidence type="ECO:0000313" key="3">
    <source>
        <dbReference type="Proteomes" id="UP000317650"/>
    </source>
</evidence>
<reference evidence="2 3" key="1">
    <citation type="journal article" date="2019" name="Nat. Plants">
        <title>Genome sequencing of Musa balbisiana reveals subgenome evolution and function divergence in polyploid bananas.</title>
        <authorList>
            <person name="Yao X."/>
        </authorList>
    </citation>
    <scope>NUCLEOTIDE SEQUENCE [LARGE SCALE GENOMIC DNA]</scope>
    <source>
        <strain evidence="3">cv. DH-PKW</strain>
        <tissue evidence="2">Leaves</tissue>
    </source>
</reference>
<proteinExistence type="predicted"/>
<name>A0A4S8IJB9_MUSBA</name>
<organism evidence="2 3">
    <name type="scientific">Musa balbisiana</name>
    <name type="common">Banana</name>
    <dbReference type="NCBI Taxonomy" id="52838"/>
    <lineage>
        <taxon>Eukaryota</taxon>
        <taxon>Viridiplantae</taxon>
        <taxon>Streptophyta</taxon>
        <taxon>Embryophyta</taxon>
        <taxon>Tracheophyta</taxon>
        <taxon>Spermatophyta</taxon>
        <taxon>Magnoliopsida</taxon>
        <taxon>Liliopsida</taxon>
        <taxon>Zingiberales</taxon>
        <taxon>Musaceae</taxon>
        <taxon>Musa</taxon>
    </lineage>
</organism>
<dbReference type="EMBL" id="PYDT01000010">
    <property type="protein sequence ID" value="THU48497.1"/>
    <property type="molecule type" value="Genomic_DNA"/>
</dbReference>
<feature type="region of interest" description="Disordered" evidence="1">
    <location>
        <begin position="1"/>
        <end position="24"/>
    </location>
</feature>
<sequence>MAAATDGEGGGLQDPGVGDGFGGQDDGVAAFPSIYTILFDSFDTNLSSSVNDDVSDVYAFKPTALSTEEDLSATSDIYELASTFSKACELLGFLMIGKLHEALKLWSDLKTYASC</sequence>